<organism evidence="2 3">
    <name type="scientific">Acanthaster planci</name>
    <name type="common">Crown-of-thorns starfish</name>
    <dbReference type="NCBI Taxonomy" id="133434"/>
    <lineage>
        <taxon>Eukaryota</taxon>
        <taxon>Metazoa</taxon>
        <taxon>Echinodermata</taxon>
        <taxon>Eleutherozoa</taxon>
        <taxon>Asterozoa</taxon>
        <taxon>Asteroidea</taxon>
        <taxon>Valvatacea</taxon>
        <taxon>Valvatida</taxon>
        <taxon>Acanthasteridae</taxon>
        <taxon>Acanthaster</taxon>
    </lineage>
</organism>
<dbReference type="RefSeq" id="XP_022086113.1">
    <property type="nucleotide sequence ID" value="XM_022230421.1"/>
</dbReference>
<dbReference type="InterPro" id="IPR031365">
    <property type="entry name" value="CMIP6"/>
</dbReference>
<dbReference type="PANTHER" id="PTHR35087:SF1">
    <property type="entry name" value="RIKEN CDNA 4930505A04 GENE"/>
    <property type="match status" value="1"/>
</dbReference>
<feature type="region of interest" description="Disordered" evidence="1">
    <location>
        <begin position="1"/>
        <end position="20"/>
    </location>
</feature>
<dbReference type="KEGG" id="aplc:110976814"/>
<gene>
    <name evidence="3" type="primary">LOC110976814</name>
</gene>
<dbReference type="Pfam" id="PF15667">
    <property type="entry name" value="CMIP6"/>
    <property type="match status" value="1"/>
</dbReference>
<feature type="compositionally biased region" description="Polar residues" evidence="1">
    <location>
        <begin position="144"/>
        <end position="155"/>
    </location>
</feature>
<evidence type="ECO:0000313" key="3">
    <source>
        <dbReference type="RefSeq" id="XP_022086113.1"/>
    </source>
</evidence>
<feature type="region of interest" description="Disordered" evidence="1">
    <location>
        <begin position="120"/>
        <end position="160"/>
    </location>
</feature>
<evidence type="ECO:0000256" key="1">
    <source>
        <dbReference type="SAM" id="MobiDB-lite"/>
    </source>
</evidence>
<dbReference type="OMA" id="PWASNTQ"/>
<dbReference type="AlphaFoldDB" id="A0A8B7XYY0"/>
<feature type="region of interest" description="Disordered" evidence="1">
    <location>
        <begin position="237"/>
        <end position="258"/>
    </location>
</feature>
<feature type="compositionally biased region" description="Basic and acidic residues" evidence="1">
    <location>
        <begin position="133"/>
        <end position="142"/>
    </location>
</feature>
<name>A0A8B7XYY0_ACAPL</name>
<sequence>MTLYMPPLATKKRGGMQKSCPDTKRVFGNYEENLPSAQSHYSTIHSNVPAGGKFKLAEPHPRSPTRQHNPHPSQVGFLLQDCRLLHEPICDVKPRPKAASPDTESNMWWKWRAGSGEETVERSVPKYSYNSTNRDELRKPEKPQQGQTRHGSNPGSHAATGIVPVTSLQSQRGPRLLVEHISYDHQYNSRTNPSHPIRGKRHGTFVWDCLHPTSPPKLTTVTHKTKVLAAPWASNTQEDVIGNSGKPPSSPLSSQTGSIKCQETVGLGTLASTVPQLTELPPVAS</sequence>
<dbReference type="OrthoDB" id="9971371at2759"/>
<protein>
    <submittedName>
        <fullName evidence="3">Uncharacterized protein C2orf73 homolog</fullName>
    </submittedName>
</protein>
<dbReference type="GeneID" id="110976814"/>
<accession>A0A8B7XYY0</accession>
<dbReference type="Proteomes" id="UP000694845">
    <property type="component" value="Unplaced"/>
</dbReference>
<proteinExistence type="predicted"/>
<dbReference type="PANTHER" id="PTHR35087">
    <property type="entry name" value="SIMILAR TO HYPOTHETICAL PROTEIN FLJ40298"/>
    <property type="match status" value="1"/>
</dbReference>
<keyword evidence="2" id="KW-1185">Reference proteome</keyword>
<feature type="region of interest" description="Disordered" evidence="1">
    <location>
        <begin position="55"/>
        <end position="74"/>
    </location>
</feature>
<evidence type="ECO:0000313" key="2">
    <source>
        <dbReference type="Proteomes" id="UP000694845"/>
    </source>
</evidence>
<reference evidence="3" key="1">
    <citation type="submission" date="2025-08" db="UniProtKB">
        <authorList>
            <consortium name="RefSeq"/>
        </authorList>
    </citation>
    <scope>IDENTIFICATION</scope>
</reference>